<dbReference type="EMBL" id="CP047020">
    <property type="protein sequence ID" value="QHA06426.1"/>
    <property type="molecule type" value="Genomic_DNA"/>
</dbReference>
<feature type="compositionally biased region" description="Basic and acidic residues" evidence="1">
    <location>
        <begin position="162"/>
        <end position="172"/>
    </location>
</feature>
<feature type="compositionally biased region" description="Basic residues" evidence="1">
    <location>
        <begin position="141"/>
        <end position="160"/>
    </location>
</feature>
<organism evidence="2 3">
    <name type="scientific">Streptomyces broussonetiae</name>
    <dbReference type="NCBI Taxonomy" id="2686304"/>
    <lineage>
        <taxon>Bacteria</taxon>
        <taxon>Bacillati</taxon>
        <taxon>Actinomycetota</taxon>
        <taxon>Actinomycetes</taxon>
        <taxon>Kitasatosporales</taxon>
        <taxon>Streptomycetaceae</taxon>
        <taxon>Streptomyces</taxon>
    </lineage>
</organism>
<evidence type="ECO:0000313" key="2">
    <source>
        <dbReference type="EMBL" id="QHA06426.1"/>
    </source>
</evidence>
<dbReference type="Proteomes" id="UP000436138">
    <property type="component" value="Chromosome"/>
</dbReference>
<name>A0A6I6NDU0_9ACTN</name>
<dbReference type="KEGG" id="sbro:GQF42_26880"/>
<reference evidence="2 3" key="1">
    <citation type="submission" date="2019-12" db="EMBL/GenBank/DDBJ databases">
        <title>Streptomyces sp. strain T44 isolated from rhizosphere soil of Broussonetia papyrifera.</title>
        <authorList>
            <person name="Mo P."/>
        </authorList>
    </citation>
    <scope>NUCLEOTIDE SEQUENCE [LARGE SCALE GENOMIC DNA]</scope>
    <source>
        <strain evidence="2 3">T44</strain>
    </source>
</reference>
<keyword evidence="3" id="KW-1185">Reference proteome</keyword>
<dbReference type="AlphaFoldDB" id="A0A6I6NDU0"/>
<evidence type="ECO:0000256" key="1">
    <source>
        <dbReference type="SAM" id="MobiDB-lite"/>
    </source>
</evidence>
<dbReference type="RefSeq" id="WP_158924008.1">
    <property type="nucleotide sequence ID" value="NZ_CP047020.1"/>
</dbReference>
<gene>
    <name evidence="2" type="ORF">GQF42_26880</name>
</gene>
<feature type="region of interest" description="Disordered" evidence="1">
    <location>
        <begin position="87"/>
        <end position="193"/>
    </location>
</feature>
<protein>
    <submittedName>
        <fullName evidence="2">Uncharacterized protein</fullName>
    </submittedName>
</protein>
<sequence length="193" mass="19959">MSGFGAWFGAALRADGVDPEAERRAVAAFRAARAAPSPGARRVRARRRDDWRPAAPRRARLTLRGTLSVALASVALGGVAVAAIGTTGSGADAGRGAVHPARPSVSAPYRPAPAAGSVTPGPSGLFVRPRRPAAARDAPTHHARKKRTQGKRTQGKRTQGKRGQEKKGDKDGNSGVKSRGVAPSSKPTGRAKK</sequence>
<evidence type="ECO:0000313" key="3">
    <source>
        <dbReference type="Proteomes" id="UP000436138"/>
    </source>
</evidence>
<accession>A0A6I6NDU0</accession>
<proteinExistence type="predicted"/>